<accession>A0A1L6ZPG3</accession>
<protein>
    <submittedName>
        <fullName evidence="1">Uncharacterized protein</fullName>
    </submittedName>
</protein>
<geneLocation type="plasmid" evidence="1 2">
    <name>unnamed2</name>
</geneLocation>
<reference evidence="1 2" key="1">
    <citation type="submission" date="2016-05" db="EMBL/GenBank/DDBJ databases">
        <title>Complete Genome and Methylome Analysis of Psychrotrophic Bacterial Isolates from Antarctic Lake Untersee.</title>
        <authorList>
            <person name="Fomenkov A."/>
            <person name="Akimov V.N."/>
            <person name="Vasilyeva L.V."/>
            <person name="Andersen D."/>
            <person name="Vincze T."/>
            <person name="Roberts R.J."/>
        </authorList>
    </citation>
    <scope>NUCLEOTIDE SEQUENCE [LARGE SCALE GENOMIC DNA]</scope>
    <source>
        <strain evidence="1 2">U14-5</strain>
        <plasmid evidence="1 2">unnamed2</plasmid>
    </source>
</reference>
<dbReference type="Proteomes" id="UP000185426">
    <property type="component" value="Plasmid unnamed2"/>
</dbReference>
<gene>
    <name evidence="1" type="ORF">BSA145_21330</name>
</gene>
<evidence type="ECO:0000313" key="2">
    <source>
        <dbReference type="Proteomes" id="UP000185426"/>
    </source>
</evidence>
<name>A0A1L6ZPG3_BACIA</name>
<dbReference type="AlphaFoldDB" id="A0A1L6ZPG3"/>
<organism evidence="1 2">
    <name type="scientific">Bacillus safensis</name>
    <dbReference type="NCBI Taxonomy" id="561879"/>
    <lineage>
        <taxon>Bacteria</taxon>
        <taxon>Bacillati</taxon>
        <taxon>Bacillota</taxon>
        <taxon>Bacilli</taxon>
        <taxon>Bacillales</taxon>
        <taxon>Bacillaceae</taxon>
        <taxon>Bacillus</taxon>
    </lineage>
</organism>
<proteinExistence type="predicted"/>
<dbReference type="EMBL" id="CP015609">
    <property type="protein sequence ID" value="APT48410.1"/>
    <property type="molecule type" value="Genomic_DNA"/>
</dbReference>
<keyword evidence="1" id="KW-0614">Plasmid</keyword>
<evidence type="ECO:0000313" key="1">
    <source>
        <dbReference type="EMBL" id="APT48410.1"/>
    </source>
</evidence>
<sequence>MMARRVEATNPREVQLLRSMRAMTAAEGSALLDAMRALIEGRSIEDIATDFFIRCGRTPAEARIEARGVVTTVQRMQS</sequence>